<dbReference type="GO" id="GO:0005886">
    <property type="term" value="C:plasma membrane"/>
    <property type="evidence" value="ECO:0007669"/>
    <property type="project" value="UniProtKB-SubCell"/>
</dbReference>
<protein>
    <recommendedName>
        <fullName evidence="16">Na(+)-translocating NADH-quinone reductase subunit B</fullName>
        <shortName evidence="16">Na(+)-NQR subunit B</shortName>
        <shortName evidence="16">Na(+)-translocating NQR subunit B</shortName>
        <ecNumber evidence="16">7.2.1.1</ecNumber>
    </recommendedName>
    <alternativeName>
        <fullName evidence="16">NQR complex subunit B</fullName>
    </alternativeName>
    <alternativeName>
        <fullName evidence="16">NQR-1 subunit B</fullName>
    </alternativeName>
</protein>
<feature type="region of interest" description="Disordered" evidence="18">
    <location>
        <begin position="411"/>
        <end position="455"/>
    </location>
</feature>
<accession>A0A9X3EKY5</accession>
<feature type="transmembrane region" description="Helical" evidence="16">
    <location>
        <begin position="373"/>
        <end position="393"/>
    </location>
</feature>
<dbReference type="NCBIfam" id="NF003756">
    <property type="entry name" value="PRK05349.1"/>
    <property type="match status" value="1"/>
</dbReference>
<keyword evidence="20" id="KW-1185">Reference proteome</keyword>
<dbReference type="EMBL" id="JAPNKE010000002">
    <property type="protein sequence ID" value="MCY1005978.1"/>
    <property type="molecule type" value="Genomic_DNA"/>
</dbReference>
<reference evidence="19" key="1">
    <citation type="submission" date="2022-11" db="EMBL/GenBank/DDBJ databases">
        <title>Minimal conservation of predation-associated metabolite biosynthetic gene clusters underscores biosynthetic potential of Myxococcota including descriptions for ten novel species: Archangium lansinium sp. nov., Myxococcus landrumus sp. nov., Nannocystis bai.</title>
        <authorList>
            <person name="Ahearne A."/>
            <person name="Stevens C."/>
            <person name="Phillips K."/>
        </authorList>
    </citation>
    <scope>NUCLEOTIDE SEQUENCE</scope>
    <source>
        <strain evidence="19">Na p29</strain>
    </source>
</reference>
<dbReference type="EC" id="7.2.1.1" evidence="16"/>
<keyword evidence="12 16" id="KW-0406">Ion transport</keyword>
<evidence type="ECO:0000256" key="17">
    <source>
        <dbReference type="PIRSR" id="PIRSR016055-50"/>
    </source>
</evidence>
<evidence type="ECO:0000256" key="5">
    <source>
        <dbReference type="ARBA" id="ARBA00022630"/>
    </source>
</evidence>
<comment type="similarity">
    <text evidence="16">Belongs to the NqrB/RnfD family.</text>
</comment>
<dbReference type="PANTHER" id="PTHR30578:SF1">
    <property type="entry name" value="NA(+)-TRANSLOCATING NADH-QUINONE REDUCTASE SUBUNIT B"/>
    <property type="match status" value="1"/>
</dbReference>
<dbReference type="InterPro" id="IPR004338">
    <property type="entry name" value="NqrB/RnfD"/>
</dbReference>
<evidence type="ECO:0000256" key="15">
    <source>
        <dbReference type="ARBA" id="ARBA00023201"/>
    </source>
</evidence>
<dbReference type="InterPro" id="IPR010966">
    <property type="entry name" value="NqrB"/>
</dbReference>
<sequence>MLDKLAHSFEKGGKHEKLYPLYEAADTFLYTPPDVAKRDSHVRDALDLKRMMTTVVIALLPCVLFAMYNTGLQAHLMIAKGAAPLDNWQTALYQMFGLGFDPASILACFLHGAIYFLPVYAITMAIGGNCEAIFSVVRKHEINEGFLVTGLLFPLTLPPTIPLWQVALGIAFGVVIGKEVFGGTGMNVLNPALTARAFLFFAYPAQISGDQPWVAANLTALPQGVSGATALARAAVDPGVVMNQTGGWTATWWDSFLGFIPGSMGETSTLACLIGAAILILTRVGSWRTMLGVVLGTLAMSSLFNAIGSQTNAMFNLPFEWHVVLGGWAFGMVFMATDPVSSAFTDIGKLIYGFGIGVLVVLVRVVNPAYPEGMMLAILFMNMFAPLIDHFFVQANIKEARSSWRSIVPATPSASPHWSASSAGSASPAPRSRWPTARPRTRSSTSRSRSSRSPA</sequence>
<keyword evidence="8 16" id="KW-1278">Translocase</keyword>
<evidence type="ECO:0000256" key="4">
    <source>
        <dbReference type="ARBA" id="ARBA00022553"/>
    </source>
</evidence>
<evidence type="ECO:0000256" key="11">
    <source>
        <dbReference type="ARBA" id="ARBA00023053"/>
    </source>
</evidence>
<keyword evidence="5 16" id="KW-0285">Flavoprotein</keyword>
<evidence type="ECO:0000256" key="2">
    <source>
        <dbReference type="ARBA" id="ARBA00022475"/>
    </source>
</evidence>
<evidence type="ECO:0000256" key="12">
    <source>
        <dbReference type="ARBA" id="ARBA00023065"/>
    </source>
</evidence>
<evidence type="ECO:0000313" key="20">
    <source>
        <dbReference type="Proteomes" id="UP001150924"/>
    </source>
</evidence>
<evidence type="ECO:0000256" key="8">
    <source>
        <dbReference type="ARBA" id="ARBA00022967"/>
    </source>
</evidence>
<feature type="transmembrane region" description="Helical" evidence="16">
    <location>
        <begin position="51"/>
        <end position="71"/>
    </location>
</feature>
<comment type="cofactor">
    <cofactor evidence="16 17">
        <name>FMN</name>
        <dbReference type="ChEBI" id="CHEBI:58210"/>
    </cofactor>
</comment>
<dbReference type="Pfam" id="PF03116">
    <property type="entry name" value="NQR2_RnfD_RnfE"/>
    <property type="match status" value="1"/>
</dbReference>
<evidence type="ECO:0000256" key="14">
    <source>
        <dbReference type="ARBA" id="ARBA00023136"/>
    </source>
</evidence>
<proteinExistence type="inferred from homology"/>
<gene>
    <name evidence="16" type="primary">nqrB</name>
    <name evidence="19" type="ORF">OV079_10455</name>
</gene>
<organism evidence="19 20">
    <name type="scientific">Nannocystis pusilla</name>
    <dbReference type="NCBI Taxonomy" id="889268"/>
    <lineage>
        <taxon>Bacteria</taxon>
        <taxon>Pseudomonadati</taxon>
        <taxon>Myxococcota</taxon>
        <taxon>Polyangia</taxon>
        <taxon>Nannocystales</taxon>
        <taxon>Nannocystaceae</taxon>
        <taxon>Nannocystis</taxon>
    </lineage>
</organism>
<keyword evidence="1 16" id="KW-0813">Transport</keyword>
<dbReference type="GO" id="GO:0006814">
    <property type="term" value="P:sodium ion transport"/>
    <property type="evidence" value="ECO:0007669"/>
    <property type="project" value="UniProtKB-UniRule"/>
</dbReference>
<evidence type="ECO:0000256" key="1">
    <source>
        <dbReference type="ARBA" id="ARBA00022448"/>
    </source>
</evidence>
<keyword evidence="15 16" id="KW-0739">Sodium transport</keyword>
<evidence type="ECO:0000256" key="13">
    <source>
        <dbReference type="ARBA" id="ARBA00023075"/>
    </source>
</evidence>
<keyword evidence="13 16" id="KW-0830">Ubiquinone</keyword>
<evidence type="ECO:0000256" key="7">
    <source>
        <dbReference type="ARBA" id="ARBA00022692"/>
    </source>
</evidence>
<dbReference type="NCBIfam" id="TIGR01937">
    <property type="entry name" value="nqrB"/>
    <property type="match status" value="1"/>
</dbReference>
<dbReference type="GO" id="GO:0010181">
    <property type="term" value="F:FMN binding"/>
    <property type="evidence" value="ECO:0007669"/>
    <property type="project" value="InterPro"/>
</dbReference>
<dbReference type="GO" id="GO:0016655">
    <property type="term" value="F:oxidoreductase activity, acting on NAD(P)H, quinone or similar compound as acceptor"/>
    <property type="evidence" value="ECO:0007669"/>
    <property type="project" value="UniProtKB-UniRule"/>
</dbReference>
<evidence type="ECO:0000256" key="3">
    <source>
        <dbReference type="ARBA" id="ARBA00022519"/>
    </source>
</evidence>
<keyword evidence="3" id="KW-0997">Cell inner membrane</keyword>
<dbReference type="Proteomes" id="UP001150924">
    <property type="component" value="Unassembled WGS sequence"/>
</dbReference>
<dbReference type="PIRSF" id="PIRSF016055">
    <property type="entry name" value="NADH-UbQ_OxRdtase_B_su"/>
    <property type="match status" value="1"/>
</dbReference>
<feature type="transmembrane region" description="Helical" evidence="16">
    <location>
        <begin position="349"/>
        <end position="367"/>
    </location>
</feature>
<evidence type="ECO:0000313" key="19">
    <source>
        <dbReference type="EMBL" id="MCY1005978.1"/>
    </source>
</evidence>
<evidence type="ECO:0000256" key="16">
    <source>
        <dbReference type="HAMAP-Rule" id="MF_00426"/>
    </source>
</evidence>
<evidence type="ECO:0000256" key="9">
    <source>
        <dbReference type="ARBA" id="ARBA00022989"/>
    </source>
</evidence>
<evidence type="ECO:0000256" key="6">
    <source>
        <dbReference type="ARBA" id="ARBA00022643"/>
    </source>
</evidence>
<dbReference type="PANTHER" id="PTHR30578">
    <property type="entry name" value="ELECTRON TRANSPORT COMPLEX PROTEIN RNFD"/>
    <property type="match status" value="1"/>
</dbReference>
<evidence type="ECO:0000256" key="18">
    <source>
        <dbReference type="SAM" id="MobiDB-lite"/>
    </source>
</evidence>
<keyword evidence="9 16" id="KW-1133">Transmembrane helix</keyword>
<dbReference type="HAMAP" id="MF_00426">
    <property type="entry name" value="NqrB"/>
    <property type="match status" value="1"/>
</dbReference>
<comment type="subcellular location">
    <subcellularLocation>
        <location evidence="16">Cell membrane</location>
        <topology evidence="16">Multi-pass membrane protein</topology>
    </subcellularLocation>
</comment>
<dbReference type="RefSeq" id="WP_267767933.1">
    <property type="nucleotide sequence ID" value="NZ_JAPNKE010000002.1"/>
</dbReference>
<name>A0A9X3EKY5_9BACT</name>
<keyword evidence="11 16" id="KW-0915">Sodium</keyword>
<feature type="transmembrane region" description="Helical" evidence="16">
    <location>
        <begin position="157"/>
        <end position="176"/>
    </location>
</feature>
<dbReference type="GO" id="GO:0022904">
    <property type="term" value="P:respiratory electron transport chain"/>
    <property type="evidence" value="ECO:0007669"/>
    <property type="project" value="InterPro"/>
</dbReference>
<keyword evidence="10 16" id="KW-0520">NAD</keyword>
<evidence type="ECO:0000256" key="10">
    <source>
        <dbReference type="ARBA" id="ARBA00023027"/>
    </source>
</evidence>
<keyword evidence="6 16" id="KW-0288">FMN</keyword>
<comment type="caution">
    <text evidence="19">The sequence shown here is derived from an EMBL/GenBank/DDBJ whole genome shotgun (WGS) entry which is preliminary data.</text>
</comment>
<feature type="transmembrane region" description="Helical" evidence="16">
    <location>
        <begin position="289"/>
        <end position="307"/>
    </location>
</feature>
<keyword evidence="7 16" id="KW-0812">Transmembrane</keyword>
<comment type="catalytic activity">
    <reaction evidence="16">
        <text>a ubiquinone + n Na(+)(in) + NADH + H(+) = a ubiquinol + n Na(+)(out) + NAD(+)</text>
        <dbReference type="Rhea" id="RHEA:47748"/>
        <dbReference type="Rhea" id="RHEA-COMP:9565"/>
        <dbReference type="Rhea" id="RHEA-COMP:9566"/>
        <dbReference type="ChEBI" id="CHEBI:15378"/>
        <dbReference type="ChEBI" id="CHEBI:16389"/>
        <dbReference type="ChEBI" id="CHEBI:17976"/>
        <dbReference type="ChEBI" id="CHEBI:29101"/>
        <dbReference type="ChEBI" id="CHEBI:57540"/>
        <dbReference type="ChEBI" id="CHEBI:57945"/>
        <dbReference type="EC" id="7.2.1.1"/>
    </reaction>
</comment>
<comment type="subunit">
    <text evidence="16">Composed of six subunits; NqrA, NqrB, NqrC, NqrD, NqrE and NqrF.</text>
</comment>
<keyword evidence="14 16" id="KW-0472">Membrane</keyword>
<dbReference type="AlphaFoldDB" id="A0A9X3EKY5"/>
<feature type="transmembrane region" description="Helical" evidence="16">
    <location>
        <begin position="256"/>
        <end position="282"/>
    </location>
</feature>
<dbReference type="GO" id="GO:0055085">
    <property type="term" value="P:transmembrane transport"/>
    <property type="evidence" value="ECO:0007669"/>
    <property type="project" value="InterPro"/>
</dbReference>
<comment type="function">
    <text evidence="16">NQR complex catalyzes the reduction of ubiquinone-1 to ubiquinol by two successive reactions, coupled with the transport of Na(+) ions from the cytoplasm to the periplasm. NqrA to NqrE are probably involved in the second step, the conversion of ubisemiquinone to ubiquinol.</text>
</comment>
<comment type="caution">
    <text evidence="16">Lacks conserved residue(s) required for the propagation of feature annotation.</text>
</comment>
<keyword evidence="2 16" id="KW-1003">Cell membrane</keyword>
<feature type="transmembrane region" description="Helical" evidence="16">
    <location>
        <begin position="319"/>
        <end position="337"/>
    </location>
</feature>
<feature type="modified residue" description="FMN phosphoryl threonine" evidence="16 17">
    <location>
        <position position="229"/>
    </location>
</feature>
<keyword evidence="4 16" id="KW-0597">Phosphoprotein</keyword>